<dbReference type="RefSeq" id="WP_167170066.1">
    <property type="nucleotide sequence ID" value="NZ_JAAOYM010000001.1"/>
</dbReference>
<keyword evidence="2" id="KW-0732">Signal</keyword>
<dbReference type="EMBL" id="JAAOYM010000001">
    <property type="protein sequence ID" value="NIJ11988.1"/>
    <property type="molecule type" value="Genomic_DNA"/>
</dbReference>
<evidence type="ECO:0000313" key="5">
    <source>
        <dbReference type="Proteomes" id="UP000545493"/>
    </source>
</evidence>
<accession>A0A7X5UPS0</accession>
<feature type="domain" description="AMIN-like" evidence="3">
    <location>
        <begin position="92"/>
        <end position="221"/>
    </location>
</feature>
<evidence type="ECO:0000256" key="1">
    <source>
        <dbReference type="SAM" id="MobiDB-lite"/>
    </source>
</evidence>
<evidence type="ECO:0000313" key="4">
    <source>
        <dbReference type="EMBL" id="NIJ11988.1"/>
    </source>
</evidence>
<evidence type="ECO:0000259" key="3">
    <source>
        <dbReference type="Pfam" id="PF24837"/>
    </source>
</evidence>
<protein>
    <recommendedName>
        <fullName evidence="3">AMIN-like domain-containing protein</fullName>
    </recommendedName>
</protein>
<feature type="signal peptide" evidence="2">
    <location>
        <begin position="1"/>
        <end position="20"/>
    </location>
</feature>
<evidence type="ECO:0000256" key="2">
    <source>
        <dbReference type="SAM" id="SignalP"/>
    </source>
</evidence>
<dbReference type="Proteomes" id="UP000545493">
    <property type="component" value="Unassembled WGS sequence"/>
</dbReference>
<feature type="chain" id="PRO_5038357100" description="AMIN-like domain-containing protein" evidence="2">
    <location>
        <begin position="21"/>
        <end position="223"/>
    </location>
</feature>
<comment type="caution">
    <text evidence="4">The sequence shown here is derived from an EMBL/GenBank/DDBJ whole genome shotgun (WGS) entry which is preliminary data.</text>
</comment>
<gene>
    <name evidence="4" type="ORF">FHU38_002332</name>
</gene>
<sequence length="223" mass="23660">MTRTMITVLSVLSVASLALAGCVGPEQAAPPAPTATTSATVPATTTTTPTTPTTSTSTTRPPAQPRVPTPPAQWSTREVSAPFTGKVPPTPTLVGIRVGAHPANGFDRVALDFRGMPGYRARYENTVTRDGSGQRVRLPGSAYLQLVFNPAQAHDEQGESTLTSPPVNPMRVGYDELVSYVLNGDYEGYVSLALGLAERNGFVVRHFQRANGLHTVYIDIARG</sequence>
<feature type="region of interest" description="Disordered" evidence="1">
    <location>
        <begin position="27"/>
        <end position="86"/>
    </location>
</feature>
<proteinExistence type="predicted"/>
<organism evidence="4 5">
    <name type="scientific">Saccharomonospora amisosensis</name>
    <dbReference type="NCBI Taxonomy" id="1128677"/>
    <lineage>
        <taxon>Bacteria</taxon>
        <taxon>Bacillati</taxon>
        <taxon>Actinomycetota</taxon>
        <taxon>Actinomycetes</taxon>
        <taxon>Pseudonocardiales</taxon>
        <taxon>Pseudonocardiaceae</taxon>
        <taxon>Saccharomonospora</taxon>
    </lineage>
</organism>
<dbReference type="PROSITE" id="PS51257">
    <property type="entry name" value="PROKAR_LIPOPROTEIN"/>
    <property type="match status" value="1"/>
</dbReference>
<reference evidence="4 5" key="1">
    <citation type="submission" date="2020-03" db="EMBL/GenBank/DDBJ databases">
        <title>Sequencing the genomes of 1000 actinobacteria strains.</title>
        <authorList>
            <person name="Klenk H.-P."/>
        </authorList>
    </citation>
    <scope>NUCLEOTIDE SEQUENCE [LARGE SCALE GENOMIC DNA]</scope>
    <source>
        <strain evidence="4 5">DSM 45685</strain>
    </source>
</reference>
<feature type="compositionally biased region" description="Low complexity" evidence="1">
    <location>
        <begin position="34"/>
        <end position="61"/>
    </location>
</feature>
<dbReference type="InterPro" id="IPR056303">
    <property type="entry name" value="AMIN-like"/>
</dbReference>
<feature type="compositionally biased region" description="Pro residues" evidence="1">
    <location>
        <begin position="62"/>
        <end position="71"/>
    </location>
</feature>
<dbReference type="Pfam" id="PF24837">
    <property type="entry name" value="AMIN-like"/>
    <property type="match status" value="1"/>
</dbReference>
<name>A0A7X5UPS0_9PSEU</name>
<keyword evidence="5" id="KW-1185">Reference proteome</keyword>
<dbReference type="AlphaFoldDB" id="A0A7X5UPS0"/>